<dbReference type="PROSITE" id="PS50932">
    <property type="entry name" value="HTH_LACI_2"/>
    <property type="match status" value="1"/>
</dbReference>
<evidence type="ECO:0000256" key="2">
    <source>
        <dbReference type="ARBA" id="ARBA00023125"/>
    </source>
</evidence>
<dbReference type="RefSeq" id="WP_012865561.1">
    <property type="nucleotide sequence ID" value="NC_013521.1"/>
</dbReference>
<evidence type="ECO:0000256" key="3">
    <source>
        <dbReference type="ARBA" id="ARBA00023163"/>
    </source>
</evidence>
<dbReference type="KEGG" id="ske:Sked_05320"/>
<evidence type="ECO:0000256" key="4">
    <source>
        <dbReference type="SAM" id="MobiDB-lite"/>
    </source>
</evidence>
<dbReference type="Gene3D" id="3.40.50.2300">
    <property type="match status" value="2"/>
</dbReference>
<dbReference type="Proteomes" id="UP000000322">
    <property type="component" value="Chromosome"/>
</dbReference>
<feature type="region of interest" description="Disordered" evidence="4">
    <location>
        <begin position="300"/>
        <end position="348"/>
    </location>
</feature>
<dbReference type="PROSITE" id="PS00356">
    <property type="entry name" value="HTH_LACI_1"/>
    <property type="match status" value="1"/>
</dbReference>
<dbReference type="HOGENOM" id="CLU_037628_6_0_11"/>
<dbReference type="PANTHER" id="PTHR30146">
    <property type="entry name" value="LACI-RELATED TRANSCRIPTIONAL REPRESSOR"/>
    <property type="match status" value="1"/>
</dbReference>
<dbReference type="GO" id="GO:0003700">
    <property type="term" value="F:DNA-binding transcription factor activity"/>
    <property type="evidence" value="ECO:0007669"/>
    <property type="project" value="TreeGrafter"/>
</dbReference>
<dbReference type="CDD" id="cd01392">
    <property type="entry name" value="HTH_LacI"/>
    <property type="match status" value="1"/>
</dbReference>
<protein>
    <submittedName>
        <fullName evidence="6">Transcriptional regulator</fullName>
    </submittedName>
</protein>
<evidence type="ECO:0000256" key="1">
    <source>
        <dbReference type="ARBA" id="ARBA00023015"/>
    </source>
</evidence>
<dbReference type="AlphaFoldDB" id="D1BAE1"/>
<reference evidence="6 7" key="1">
    <citation type="journal article" date="2009" name="Stand. Genomic Sci.">
        <title>Complete genome sequence of Sanguibacter keddieii type strain (ST-74).</title>
        <authorList>
            <person name="Ivanova N."/>
            <person name="Sikorski J."/>
            <person name="Sims D."/>
            <person name="Brettin T."/>
            <person name="Detter J.C."/>
            <person name="Han C."/>
            <person name="Lapidus A."/>
            <person name="Copeland A."/>
            <person name="Glavina Del Rio T."/>
            <person name="Nolan M."/>
            <person name="Chen F."/>
            <person name="Lucas S."/>
            <person name="Tice H."/>
            <person name="Cheng J.F."/>
            <person name="Bruce D."/>
            <person name="Goodwin L."/>
            <person name="Pitluck S."/>
            <person name="Pati A."/>
            <person name="Mavromatis K."/>
            <person name="Chen A."/>
            <person name="Palaniappan K."/>
            <person name="D'haeseleer P."/>
            <person name="Chain P."/>
            <person name="Bristow J."/>
            <person name="Eisen J.A."/>
            <person name="Markowitz V."/>
            <person name="Hugenholtz P."/>
            <person name="Goker M."/>
            <person name="Pukall R."/>
            <person name="Klenk H.P."/>
            <person name="Kyrpides N.C."/>
        </authorList>
    </citation>
    <scope>NUCLEOTIDE SEQUENCE [LARGE SCALE GENOMIC DNA]</scope>
    <source>
        <strain evidence="7">ATCC 51767 / DSM 10542 / NCFB 3025 / ST-74</strain>
    </source>
</reference>
<proteinExistence type="predicted"/>
<dbReference type="InterPro" id="IPR028082">
    <property type="entry name" value="Peripla_BP_I"/>
</dbReference>
<gene>
    <name evidence="6" type="ordered locus">Sked_05320</name>
</gene>
<dbReference type="EMBL" id="CP001819">
    <property type="protein sequence ID" value="ACZ20492.1"/>
    <property type="molecule type" value="Genomic_DNA"/>
</dbReference>
<feature type="domain" description="HTH lacI-type" evidence="5">
    <location>
        <begin position="2"/>
        <end position="56"/>
    </location>
</feature>
<dbReference type="Pfam" id="PF00356">
    <property type="entry name" value="LacI"/>
    <property type="match status" value="1"/>
</dbReference>
<dbReference type="InterPro" id="IPR000843">
    <property type="entry name" value="HTH_LacI"/>
</dbReference>
<accession>D1BAE1</accession>
<evidence type="ECO:0000313" key="6">
    <source>
        <dbReference type="EMBL" id="ACZ20492.1"/>
    </source>
</evidence>
<evidence type="ECO:0000259" key="5">
    <source>
        <dbReference type="PROSITE" id="PS50932"/>
    </source>
</evidence>
<dbReference type="InterPro" id="IPR046335">
    <property type="entry name" value="LacI/GalR-like_sensor"/>
</dbReference>
<evidence type="ECO:0000313" key="7">
    <source>
        <dbReference type="Proteomes" id="UP000000322"/>
    </source>
</evidence>
<organism evidence="6 7">
    <name type="scientific">Sanguibacter keddieii (strain ATCC 51767 / DSM 10542 / NCFB 3025 / ST-74)</name>
    <dbReference type="NCBI Taxonomy" id="446469"/>
    <lineage>
        <taxon>Bacteria</taxon>
        <taxon>Bacillati</taxon>
        <taxon>Actinomycetota</taxon>
        <taxon>Actinomycetes</taxon>
        <taxon>Micrococcales</taxon>
        <taxon>Sanguibacteraceae</taxon>
        <taxon>Sanguibacter</taxon>
    </lineage>
</organism>
<keyword evidence="1" id="KW-0805">Transcription regulation</keyword>
<dbReference type="STRING" id="446469.Sked_05320"/>
<name>D1BAE1_SANKS</name>
<dbReference type="Gene3D" id="1.10.260.40">
    <property type="entry name" value="lambda repressor-like DNA-binding domains"/>
    <property type="match status" value="1"/>
</dbReference>
<dbReference type="SMART" id="SM00354">
    <property type="entry name" value="HTH_LACI"/>
    <property type="match status" value="1"/>
</dbReference>
<dbReference type="Pfam" id="PF13377">
    <property type="entry name" value="Peripla_BP_3"/>
    <property type="match status" value="1"/>
</dbReference>
<sequence>MATVRDVAALAGVSISTVSRALSAPGMVSESTRERVEQAAKKLDYRPNPTARGLRVGRTTTLGLLVPDLENPFFASITKAVQSRGRTSGYAVLIADSDEDASQELELVSMLAAQVDGLVLASPRSSDVSLLAAVDGLPTVLLNREVDGLASLAVDNAGGVRQSLGHLRALGHRTVAAVSGPAGSWSGAERRRGLEVAGAELGVEVVDVGHFRPTFAGGVAAADLVAASGATAVLTYNDLQALGLVDRLRQRGLEVPRDLSVVGFDDVSVATLVSPALTTVQIPLAALGRGAVDLVVEQLDGGDDAPAPGRRRAAAAREDRELLDLEDAAPDGGGDRDDDLSDLAEDHLPQRSRLSVELVVRGTTSVPAAVA</sequence>
<dbReference type="InterPro" id="IPR010982">
    <property type="entry name" value="Lambda_DNA-bd_dom_sf"/>
</dbReference>
<keyword evidence="7" id="KW-1185">Reference proteome</keyword>
<dbReference type="OrthoDB" id="3258243at2"/>
<dbReference type="SUPFAM" id="SSF47413">
    <property type="entry name" value="lambda repressor-like DNA-binding domains"/>
    <property type="match status" value="1"/>
</dbReference>
<keyword evidence="2" id="KW-0238">DNA-binding</keyword>
<dbReference type="PANTHER" id="PTHR30146:SF109">
    <property type="entry name" value="HTH-TYPE TRANSCRIPTIONAL REGULATOR GALS"/>
    <property type="match status" value="1"/>
</dbReference>
<keyword evidence="3" id="KW-0804">Transcription</keyword>
<dbReference type="eggNOG" id="COG1609">
    <property type="taxonomic scope" value="Bacteria"/>
</dbReference>
<dbReference type="SUPFAM" id="SSF53822">
    <property type="entry name" value="Periplasmic binding protein-like I"/>
    <property type="match status" value="1"/>
</dbReference>
<dbReference type="CDD" id="cd06267">
    <property type="entry name" value="PBP1_LacI_sugar_binding-like"/>
    <property type="match status" value="1"/>
</dbReference>
<dbReference type="GO" id="GO:0000976">
    <property type="term" value="F:transcription cis-regulatory region binding"/>
    <property type="evidence" value="ECO:0007669"/>
    <property type="project" value="TreeGrafter"/>
</dbReference>